<feature type="region of interest" description="Disordered" evidence="1">
    <location>
        <begin position="74"/>
        <end position="95"/>
    </location>
</feature>
<name>A0A9P3HLD1_9FUNG</name>
<dbReference type="InterPro" id="IPR029071">
    <property type="entry name" value="Ubiquitin-like_domsf"/>
</dbReference>
<dbReference type="SUPFAM" id="SSF54236">
    <property type="entry name" value="Ubiquitin-like"/>
    <property type="match status" value="1"/>
</dbReference>
<organism evidence="3 4">
    <name type="scientific">Entomortierella parvispora</name>
    <dbReference type="NCBI Taxonomy" id="205924"/>
    <lineage>
        <taxon>Eukaryota</taxon>
        <taxon>Fungi</taxon>
        <taxon>Fungi incertae sedis</taxon>
        <taxon>Mucoromycota</taxon>
        <taxon>Mortierellomycotina</taxon>
        <taxon>Mortierellomycetes</taxon>
        <taxon>Mortierellales</taxon>
        <taxon>Mortierellaceae</taxon>
        <taxon>Entomortierella</taxon>
    </lineage>
</organism>
<dbReference type="AlphaFoldDB" id="A0A9P3HLD1"/>
<dbReference type="PROSITE" id="PS50053">
    <property type="entry name" value="UBIQUITIN_2"/>
    <property type="match status" value="1"/>
</dbReference>
<reference evidence="3" key="1">
    <citation type="submission" date="2021-11" db="EMBL/GenBank/DDBJ databases">
        <authorList>
            <person name="Herlambang A."/>
            <person name="Guo Y."/>
            <person name="Takashima Y."/>
            <person name="Nishizawa T."/>
        </authorList>
    </citation>
    <scope>NUCLEOTIDE SEQUENCE</scope>
    <source>
        <strain evidence="3">E1425</strain>
    </source>
</reference>
<comment type="caution">
    <text evidence="3">The sequence shown here is derived from an EMBL/GenBank/DDBJ whole genome shotgun (WGS) entry which is preliminary data.</text>
</comment>
<evidence type="ECO:0000313" key="4">
    <source>
        <dbReference type="Proteomes" id="UP000827284"/>
    </source>
</evidence>
<evidence type="ECO:0000256" key="1">
    <source>
        <dbReference type="SAM" id="MobiDB-lite"/>
    </source>
</evidence>
<keyword evidence="4" id="KW-1185">Reference proteome</keyword>
<sequence length="188" mass="19942">MEASVITITIRTGPNTKRLSLTLSSAYNINLEPGPGPTMTTLLLGFDDGSIAVSGDAIDFQIAPVVPPELPLSPVLSSTTSTQPSSPLSPNNLSLNRLSLGSRTSNRASISRQEAHFEISVRIQDPPQIVVVNVSASDTVAILRRRILDASQMCPPRLFYRGVDLAQKGASLGFYKIGPGAEIVGRSS</sequence>
<dbReference type="InterPro" id="IPR000626">
    <property type="entry name" value="Ubiquitin-like_dom"/>
</dbReference>
<evidence type="ECO:0000313" key="3">
    <source>
        <dbReference type="EMBL" id="GJJ78781.1"/>
    </source>
</evidence>
<dbReference type="Proteomes" id="UP000827284">
    <property type="component" value="Unassembled WGS sequence"/>
</dbReference>
<dbReference type="EMBL" id="BQFW01000015">
    <property type="protein sequence ID" value="GJJ78781.1"/>
    <property type="molecule type" value="Genomic_DNA"/>
</dbReference>
<feature type="domain" description="Ubiquitin-like" evidence="2">
    <location>
        <begin position="117"/>
        <end position="183"/>
    </location>
</feature>
<protein>
    <recommendedName>
        <fullName evidence="2">Ubiquitin-like domain-containing protein</fullName>
    </recommendedName>
</protein>
<evidence type="ECO:0000259" key="2">
    <source>
        <dbReference type="PROSITE" id="PS50053"/>
    </source>
</evidence>
<accession>A0A9P3HLD1</accession>
<gene>
    <name evidence="3" type="ORF">EMPS_11140</name>
</gene>
<reference evidence="3" key="2">
    <citation type="journal article" date="2022" name="Microbiol. Resour. Announc.">
        <title>Whole-Genome Sequence of Entomortierella parvispora E1425, a Mucoromycotan Fungus Associated with Burkholderiaceae-Related Endosymbiotic Bacteria.</title>
        <authorList>
            <person name="Herlambang A."/>
            <person name="Guo Y."/>
            <person name="Takashima Y."/>
            <person name="Narisawa K."/>
            <person name="Ohta H."/>
            <person name="Nishizawa T."/>
        </authorList>
    </citation>
    <scope>NUCLEOTIDE SEQUENCE</scope>
    <source>
        <strain evidence="3">E1425</strain>
    </source>
</reference>
<proteinExistence type="predicted"/>